<evidence type="ECO:0000256" key="7">
    <source>
        <dbReference type="ARBA" id="ARBA00022842"/>
    </source>
</evidence>
<evidence type="ECO:0000313" key="12">
    <source>
        <dbReference type="EMBL" id="OSM01375.1"/>
    </source>
</evidence>
<evidence type="ECO:0000256" key="11">
    <source>
        <dbReference type="PIRSR" id="PIRSR006268-2"/>
    </source>
</evidence>
<dbReference type="Pfam" id="PF02424">
    <property type="entry name" value="ApbE"/>
    <property type="match status" value="1"/>
</dbReference>
<evidence type="ECO:0000256" key="3">
    <source>
        <dbReference type="ARBA" id="ARBA00022630"/>
    </source>
</evidence>
<keyword evidence="4 10" id="KW-0808">Transferase</keyword>
<dbReference type="PIRSF" id="PIRSF006268">
    <property type="entry name" value="ApbE"/>
    <property type="match status" value="1"/>
</dbReference>
<protein>
    <recommendedName>
        <fullName evidence="2 10">FAD:protein FMN transferase</fullName>
        <ecNumber evidence="1 10">2.7.1.180</ecNumber>
    </recommendedName>
    <alternativeName>
        <fullName evidence="8 10">Flavin transferase</fullName>
    </alternativeName>
</protein>
<evidence type="ECO:0000256" key="4">
    <source>
        <dbReference type="ARBA" id="ARBA00022679"/>
    </source>
</evidence>
<reference evidence="12 13" key="1">
    <citation type="journal article" date="2016" name="BMC Genomics">
        <title>Combined genomic and structural analyses of a cultured magnetotactic bacterium reveals its niche adaptation to a dynamic environment.</title>
        <authorList>
            <person name="Araujo A.C."/>
            <person name="Morillo V."/>
            <person name="Cypriano J."/>
            <person name="Teixeira L.C."/>
            <person name="Leao P."/>
            <person name="Lyra S."/>
            <person name="Almeida L.G."/>
            <person name="Bazylinski D.A."/>
            <person name="Vasconcellos A.T."/>
            <person name="Abreu F."/>
            <person name="Lins U."/>
        </authorList>
    </citation>
    <scope>NUCLEOTIDE SEQUENCE [LARGE SCALE GENOMIC DNA]</scope>
    <source>
        <strain evidence="12 13">IT-1</strain>
    </source>
</reference>
<evidence type="ECO:0000256" key="8">
    <source>
        <dbReference type="ARBA" id="ARBA00031306"/>
    </source>
</evidence>
<accession>A0A1Y2K2U5</accession>
<feature type="binding site" evidence="11">
    <location>
        <position position="267"/>
    </location>
    <ligand>
        <name>Mg(2+)</name>
        <dbReference type="ChEBI" id="CHEBI:18420"/>
    </ligand>
</feature>
<comment type="similarity">
    <text evidence="10">Belongs to the ApbE family.</text>
</comment>
<keyword evidence="6 10" id="KW-0274">FAD</keyword>
<keyword evidence="3 10" id="KW-0285">Flavoprotein</keyword>
<evidence type="ECO:0000256" key="5">
    <source>
        <dbReference type="ARBA" id="ARBA00022723"/>
    </source>
</evidence>
<gene>
    <name evidence="12" type="ORF">MAIT1_01313</name>
</gene>
<dbReference type="PANTHER" id="PTHR30040">
    <property type="entry name" value="THIAMINE BIOSYNTHESIS LIPOPROTEIN APBE"/>
    <property type="match status" value="1"/>
</dbReference>
<dbReference type="InterPro" id="IPR024932">
    <property type="entry name" value="ApbE"/>
</dbReference>
<dbReference type="GO" id="GO:0016740">
    <property type="term" value="F:transferase activity"/>
    <property type="evidence" value="ECO:0007669"/>
    <property type="project" value="UniProtKB-UniRule"/>
</dbReference>
<evidence type="ECO:0000256" key="2">
    <source>
        <dbReference type="ARBA" id="ARBA00016337"/>
    </source>
</evidence>
<keyword evidence="7 10" id="KW-0460">Magnesium</keyword>
<dbReference type="PANTHER" id="PTHR30040:SF2">
    <property type="entry name" value="FAD:PROTEIN FMN TRANSFERASE"/>
    <property type="match status" value="1"/>
</dbReference>
<sequence length="314" mass="33675">MSISTFGLNQSEHAAAAGAAFREMGRIETLMSSHRDDSASGRLNAAPRGAWHPLDGELGALLERGMAVQQASDAAFHMGLRPLVVLWGFSQEPPPSQPPPMEAIAQWRTLADGHLQAAIQLRKTDAGDTEIRLENAAFGLDLGAIAKGYAIDRAMHKLLDLGVSNALINAGGDIRAVGNKGGAPWRIGVRHPRPQQVHPQVPPNPETVVAAVETTTPLSMVTSGDYERFFDYEGRRYHHVLDPHSGAPAAQGWASISVQAANAELADALSTALMNLSHAAGQALLEKFPGAAAMWYRADGERYKSPDFQGEWLI</sequence>
<dbReference type="SUPFAM" id="SSF143631">
    <property type="entry name" value="ApbE-like"/>
    <property type="match status" value="1"/>
</dbReference>
<dbReference type="AlphaFoldDB" id="A0A1Y2K2U5"/>
<dbReference type="EMBL" id="LVJN01000020">
    <property type="protein sequence ID" value="OSM01375.1"/>
    <property type="molecule type" value="Genomic_DNA"/>
</dbReference>
<evidence type="ECO:0000256" key="6">
    <source>
        <dbReference type="ARBA" id="ARBA00022827"/>
    </source>
</evidence>
<dbReference type="Gene3D" id="3.10.520.10">
    <property type="entry name" value="ApbE-like domains"/>
    <property type="match status" value="1"/>
</dbReference>
<keyword evidence="12" id="KW-0449">Lipoprotein</keyword>
<dbReference type="Proteomes" id="UP000194003">
    <property type="component" value="Unassembled WGS sequence"/>
</dbReference>
<evidence type="ECO:0000256" key="9">
    <source>
        <dbReference type="ARBA" id="ARBA00048540"/>
    </source>
</evidence>
<feature type="binding site" evidence="11">
    <location>
        <position position="271"/>
    </location>
    <ligand>
        <name>Mg(2+)</name>
        <dbReference type="ChEBI" id="CHEBI:18420"/>
    </ligand>
</feature>
<keyword evidence="5 10" id="KW-0479">Metal-binding</keyword>
<comment type="cofactor">
    <cofactor evidence="11">
        <name>Mg(2+)</name>
        <dbReference type="ChEBI" id="CHEBI:18420"/>
    </cofactor>
    <cofactor evidence="11">
        <name>Mn(2+)</name>
        <dbReference type="ChEBI" id="CHEBI:29035"/>
    </cofactor>
    <text evidence="11">Magnesium. Can also use manganese.</text>
</comment>
<keyword evidence="13" id="KW-1185">Reference proteome</keyword>
<dbReference type="InterPro" id="IPR003374">
    <property type="entry name" value="ApbE-like_sf"/>
</dbReference>
<evidence type="ECO:0000256" key="10">
    <source>
        <dbReference type="PIRNR" id="PIRNR006268"/>
    </source>
</evidence>
<name>A0A1Y2K2U5_9PROT</name>
<evidence type="ECO:0000256" key="1">
    <source>
        <dbReference type="ARBA" id="ARBA00011955"/>
    </source>
</evidence>
<organism evidence="12 13">
    <name type="scientific">Magnetofaba australis IT-1</name>
    <dbReference type="NCBI Taxonomy" id="1434232"/>
    <lineage>
        <taxon>Bacteria</taxon>
        <taxon>Pseudomonadati</taxon>
        <taxon>Pseudomonadota</taxon>
        <taxon>Magnetococcia</taxon>
        <taxon>Magnetococcales</taxon>
        <taxon>Magnetococcaceae</taxon>
        <taxon>Magnetofaba</taxon>
    </lineage>
</organism>
<proteinExistence type="inferred from homology"/>
<evidence type="ECO:0000313" key="13">
    <source>
        <dbReference type="Proteomes" id="UP000194003"/>
    </source>
</evidence>
<dbReference type="GO" id="GO:0046872">
    <property type="term" value="F:metal ion binding"/>
    <property type="evidence" value="ECO:0007669"/>
    <property type="project" value="UniProtKB-UniRule"/>
</dbReference>
<dbReference type="EC" id="2.7.1.180" evidence="1 10"/>
<dbReference type="STRING" id="1434232.MAIT1_01313"/>
<feature type="binding site" evidence="11">
    <location>
        <position position="144"/>
    </location>
    <ligand>
        <name>Mg(2+)</name>
        <dbReference type="ChEBI" id="CHEBI:18420"/>
    </ligand>
</feature>
<comment type="catalytic activity">
    <reaction evidence="9 10">
        <text>L-threonyl-[protein] + FAD = FMN-L-threonyl-[protein] + AMP + H(+)</text>
        <dbReference type="Rhea" id="RHEA:36847"/>
        <dbReference type="Rhea" id="RHEA-COMP:11060"/>
        <dbReference type="Rhea" id="RHEA-COMP:11061"/>
        <dbReference type="ChEBI" id="CHEBI:15378"/>
        <dbReference type="ChEBI" id="CHEBI:30013"/>
        <dbReference type="ChEBI" id="CHEBI:57692"/>
        <dbReference type="ChEBI" id="CHEBI:74257"/>
        <dbReference type="ChEBI" id="CHEBI:456215"/>
        <dbReference type="EC" id="2.7.1.180"/>
    </reaction>
</comment>
<comment type="caution">
    <text evidence="12">The sequence shown here is derived from an EMBL/GenBank/DDBJ whole genome shotgun (WGS) entry which is preliminary data.</text>
</comment>